<evidence type="ECO:0000313" key="2">
    <source>
        <dbReference type="Proteomes" id="UP000198415"/>
    </source>
</evidence>
<name>A0A239FI67_9ACTN</name>
<protein>
    <submittedName>
        <fullName evidence="1">Uncharacterized protein</fullName>
    </submittedName>
</protein>
<accession>A0A239FI67</accession>
<dbReference type="AlphaFoldDB" id="A0A239FI67"/>
<sequence>MAQYVPRVSLVDLRYGFRDEYQLQSAQAVVMQRLVDDREQEECRVLMKFWWQLAMSYQEATEADLDRHVSPAKREEVQGLIDAIRHSPDAIDTWIADVPQRFPRIRDRGYEAWRTNRNS</sequence>
<reference evidence="1 2" key="1">
    <citation type="submission" date="2017-06" db="EMBL/GenBank/DDBJ databases">
        <authorList>
            <person name="Kim H.J."/>
            <person name="Triplett B.A."/>
        </authorList>
    </citation>
    <scope>NUCLEOTIDE SEQUENCE [LARGE SCALE GENOMIC DNA]</scope>
    <source>
        <strain evidence="1 2">DSM 43151</strain>
    </source>
</reference>
<proteinExistence type="predicted"/>
<keyword evidence="2" id="KW-1185">Reference proteome</keyword>
<organism evidence="1 2">
    <name type="scientific">Actinoplanes regularis</name>
    <dbReference type="NCBI Taxonomy" id="52697"/>
    <lineage>
        <taxon>Bacteria</taxon>
        <taxon>Bacillati</taxon>
        <taxon>Actinomycetota</taxon>
        <taxon>Actinomycetes</taxon>
        <taxon>Micromonosporales</taxon>
        <taxon>Micromonosporaceae</taxon>
        <taxon>Actinoplanes</taxon>
    </lineage>
</organism>
<evidence type="ECO:0000313" key="1">
    <source>
        <dbReference type="EMBL" id="SNS55882.1"/>
    </source>
</evidence>
<dbReference type="EMBL" id="FZNR01000018">
    <property type="protein sequence ID" value="SNS55882.1"/>
    <property type="molecule type" value="Genomic_DNA"/>
</dbReference>
<gene>
    <name evidence="1" type="ORF">SAMN06264365_11866</name>
</gene>
<dbReference type="Proteomes" id="UP000198415">
    <property type="component" value="Unassembled WGS sequence"/>
</dbReference>